<proteinExistence type="predicted"/>
<keyword evidence="2 7" id="KW-0696">RNA-directed RNA polymerase</keyword>
<keyword evidence="5 7" id="KW-0547">Nucleotide-binding</keyword>
<keyword evidence="4 7" id="KW-0548">Nucleotidyltransferase</keyword>
<dbReference type="InterPro" id="IPR002166">
    <property type="entry name" value="RNA_pol_HCV"/>
</dbReference>
<feature type="domain" description="RdRp catalytic" evidence="8">
    <location>
        <begin position="275"/>
        <end position="389"/>
    </location>
</feature>
<protein>
    <recommendedName>
        <fullName evidence="1 7">RNA-directed RNA polymerase</fullName>
        <ecNumber evidence="1 7">2.7.7.48</ecNumber>
    </recommendedName>
</protein>
<dbReference type="GO" id="GO:0003968">
    <property type="term" value="F:RNA-directed RNA polymerase activity"/>
    <property type="evidence" value="ECO:0007669"/>
    <property type="project" value="UniProtKB-KW"/>
</dbReference>
<name>A0A8A6RJT4_9TOMB</name>
<reference evidence="9" key="2">
    <citation type="journal article" date="2021" name="Virus Evol.">
        <title>Viromics of extant insect orders unveil the evolution of the flavi-like superfamily.</title>
        <authorList>
            <person name="Sofia P."/>
            <person name="Simon K."/>
            <person name="Florian Z."/>
            <person name="Alexander D."/>
            <person name="Malte P."/>
            <person name="Shanlin L."/>
            <person name="Xin Z."/>
            <person name="Christian D."/>
            <person name="Bernhard M."/>
            <person name="Sandra J."/>
        </authorList>
    </citation>
    <scope>NUCLEOTIDE SEQUENCE</scope>
    <source>
        <strain evidence="9">OKIAV384</strain>
    </source>
</reference>
<evidence type="ECO:0000256" key="6">
    <source>
        <dbReference type="ARBA" id="ARBA00022953"/>
    </source>
</evidence>
<evidence type="ECO:0000256" key="5">
    <source>
        <dbReference type="ARBA" id="ARBA00022741"/>
    </source>
</evidence>
<dbReference type="InterPro" id="IPR043502">
    <property type="entry name" value="DNA/RNA_pol_sf"/>
</dbReference>
<evidence type="ECO:0000313" key="9">
    <source>
        <dbReference type="EMBL" id="QTJ63591.1"/>
    </source>
</evidence>
<dbReference type="Pfam" id="PF00998">
    <property type="entry name" value="RdRP_3"/>
    <property type="match status" value="1"/>
</dbReference>
<comment type="catalytic activity">
    <reaction evidence="7">
        <text>RNA(n) + a ribonucleoside 5'-triphosphate = RNA(n+1) + diphosphate</text>
        <dbReference type="Rhea" id="RHEA:21248"/>
        <dbReference type="Rhea" id="RHEA-COMP:14527"/>
        <dbReference type="Rhea" id="RHEA-COMP:17342"/>
        <dbReference type="ChEBI" id="CHEBI:33019"/>
        <dbReference type="ChEBI" id="CHEBI:61557"/>
        <dbReference type="ChEBI" id="CHEBI:140395"/>
        <dbReference type="EC" id="2.7.7.48"/>
    </reaction>
</comment>
<reference evidence="9" key="1">
    <citation type="submission" date="2020-11" db="EMBL/GenBank/DDBJ databases">
        <authorList>
            <person name="Paraskevopoulou S."/>
            <person name="Kaefer S."/>
            <person name="Zirkel F."/>
            <person name="Donath A."/>
            <person name="Petersen M."/>
            <person name="Liu S."/>
            <person name="Zhou X."/>
            <person name="Drosten C."/>
            <person name="Misof B."/>
            <person name="Junglen S."/>
        </authorList>
    </citation>
    <scope>NUCLEOTIDE SEQUENCE</scope>
    <source>
        <strain evidence="9">OKIAV384</strain>
    </source>
</reference>
<sequence>MVVIFPWNKDTGTDFKRDELLLQTNIIQLECDLPVGYRRGRDLRDRQIRYFPPLAQMRIYDVRKSNDEDHRRNVENGRENIENNRESNWNDQTNNGFHQTSNRIHQASTAGVHHSAAASLYYYPVSAHTTSAAYTNRHSPGILPEYDPGCVRRAYRHYNQFRCYPQAFTEYDYCESMASPASRRLYHQAREELECGGRVRSHVQPFTKIEKMATSKYKAPRLIQARHISFNIKYGRFIKALEHRLTKNHKHSVNFGKGNYNELAHRIMTLAKKYTHYTELDHKSFDAHVTVDMLKNNTKFYAQCYPGHADEIRKYGRAQLNNKCVTRNGDRWTIKGTVMSGDVTTSIGNCLINYSIIKESLRMLKIKGDVLVNGDDCIIFTNCPIPREFESILRKFNMEATIGNTSTDIHNIEFCRAKVILNDLGQYTMMINPERLEQIFGMTYNNIPSYQDYLLEVIQCNACINKSNPIGAMWFDLYNRLVKNVHNKNYQFIKNINEINPKKFKNIARPLLRTVLKNEKTLACSGEITQSSIIAYPSILTHSKKLDKIFYKIRLLYMIYPERLSSQYLYETPLPTRTLIIDHAIRTIQGY</sequence>
<dbReference type="InterPro" id="IPR007094">
    <property type="entry name" value="RNA-dir_pol_PSvirus"/>
</dbReference>
<evidence type="ECO:0000256" key="4">
    <source>
        <dbReference type="ARBA" id="ARBA00022695"/>
    </source>
</evidence>
<dbReference type="GO" id="GO:0039694">
    <property type="term" value="P:viral RNA genome replication"/>
    <property type="evidence" value="ECO:0007669"/>
    <property type="project" value="InterPro"/>
</dbReference>
<dbReference type="GO" id="GO:0000166">
    <property type="term" value="F:nucleotide binding"/>
    <property type="evidence" value="ECO:0007669"/>
    <property type="project" value="UniProtKB-KW"/>
</dbReference>
<dbReference type="SUPFAM" id="SSF56672">
    <property type="entry name" value="DNA/RNA polymerases"/>
    <property type="match status" value="1"/>
</dbReference>
<dbReference type="PROSITE" id="PS50507">
    <property type="entry name" value="RDRP_SSRNA_POS"/>
    <property type="match status" value="1"/>
</dbReference>
<evidence type="ECO:0000256" key="3">
    <source>
        <dbReference type="ARBA" id="ARBA00022679"/>
    </source>
</evidence>
<dbReference type="EC" id="2.7.7.48" evidence="1 7"/>
<accession>A0A8A6RJT4</accession>
<keyword evidence="3 7" id="KW-0808">Transferase</keyword>
<evidence type="ECO:0000256" key="7">
    <source>
        <dbReference type="RuleBase" id="RU363062"/>
    </source>
</evidence>
<evidence type="ECO:0000259" key="8">
    <source>
        <dbReference type="PROSITE" id="PS50507"/>
    </source>
</evidence>
<organism evidence="9">
    <name type="scientific">Hymenopteran tombus-related virus</name>
    <dbReference type="NCBI Taxonomy" id="2822555"/>
    <lineage>
        <taxon>Viruses</taxon>
        <taxon>Riboviria</taxon>
        <taxon>Orthornavirae</taxon>
        <taxon>Kitrinoviricota</taxon>
        <taxon>Tolucaviricetes</taxon>
        <taxon>Tolivirales</taxon>
        <taxon>Tombusviridae</taxon>
    </lineage>
</organism>
<evidence type="ECO:0000256" key="2">
    <source>
        <dbReference type="ARBA" id="ARBA00022484"/>
    </source>
</evidence>
<dbReference type="EMBL" id="MW208775">
    <property type="protein sequence ID" value="QTJ63591.1"/>
    <property type="molecule type" value="Genomic_RNA"/>
</dbReference>
<dbReference type="Gene3D" id="3.30.70.270">
    <property type="match status" value="1"/>
</dbReference>
<dbReference type="InterPro" id="IPR043128">
    <property type="entry name" value="Rev_trsase/Diguanyl_cyclase"/>
</dbReference>
<dbReference type="GO" id="GO:0003723">
    <property type="term" value="F:RNA binding"/>
    <property type="evidence" value="ECO:0007669"/>
    <property type="project" value="InterPro"/>
</dbReference>
<evidence type="ECO:0000256" key="1">
    <source>
        <dbReference type="ARBA" id="ARBA00012494"/>
    </source>
</evidence>
<keyword evidence="6 7" id="KW-0693">Viral RNA replication</keyword>